<evidence type="ECO:0000256" key="4">
    <source>
        <dbReference type="ARBA" id="ARBA00023136"/>
    </source>
</evidence>
<gene>
    <name evidence="6" type="ORF">BDV96DRAFT_642116</name>
</gene>
<dbReference type="SUPFAM" id="SSF144083">
    <property type="entry name" value="Magnesium transport protein CorA, transmembrane region"/>
    <property type="match status" value="1"/>
</dbReference>
<organism evidence="6 7">
    <name type="scientific">Lophiotrema nucula</name>
    <dbReference type="NCBI Taxonomy" id="690887"/>
    <lineage>
        <taxon>Eukaryota</taxon>
        <taxon>Fungi</taxon>
        <taxon>Dikarya</taxon>
        <taxon>Ascomycota</taxon>
        <taxon>Pezizomycotina</taxon>
        <taxon>Dothideomycetes</taxon>
        <taxon>Pleosporomycetidae</taxon>
        <taxon>Pleosporales</taxon>
        <taxon>Lophiotremataceae</taxon>
        <taxon>Lophiotrema</taxon>
    </lineage>
</organism>
<keyword evidence="3 5" id="KW-1133">Transmembrane helix</keyword>
<accession>A0A6A5ZMQ9</accession>
<dbReference type="Gene3D" id="1.20.58.340">
    <property type="entry name" value="Magnesium transport protein CorA, transmembrane region"/>
    <property type="match status" value="1"/>
</dbReference>
<dbReference type="AlphaFoldDB" id="A0A6A5ZMQ9"/>
<dbReference type="GO" id="GO:0046873">
    <property type="term" value="F:metal ion transmembrane transporter activity"/>
    <property type="evidence" value="ECO:0007669"/>
    <property type="project" value="InterPro"/>
</dbReference>
<dbReference type="InterPro" id="IPR002523">
    <property type="entry name" value="MgTranspt_CorA/ZnTranspt_ZntB"/>
</dbReference>
<comment type="subcellular location">
    <subcellularLocation>
        <location evidence="1">Membrane</location>
        <topology evidence="1">Multi-pass membrane protein</topology>
    </subcellularLocation>
</comment>
<sequence length="546" mass="61788">MSIVTEDTTRQFMPNTTVTRADTTTTGSRIRKKRSPEDYARAISAHASLGKETSLFPGSNYRHLVQYLTGSLSLKQPIQRTDADGRTFHGVIVHDLALRMEDGSGYTEYDGCTDTEQLAQHAKPRNEQGQIIFVRGYPPPQLVKLIGARYRLDPELFRIHLAFGPTKDFFDIPVLPSSSENLVKLRITSIGRCSSTTADQYEGKDACYKHFQSLGSAGLAGESIVRNFARHDEEHFTIDQQISISVVRKAGGWVAIVLLDNGRDLDQGTAGPWFKQYKLIQEMFLPVLQIIPNVALESTNVGSPESHLMRPRATAQSGALLPRQQYALNLAREAMNVDAFYSLHHLFQFSAAAESQFLNMMRSKIETEFTKFQIRNDTYLERSLETFRRHRMILEDHLEYIQGATTTILDRGSVEWPKATPEAHQQVVEKAALRLETDFKMLHQLASMLIKRCEDGIEDARSSFMIAESRRTTESARGVTRLTLLAFLFVPVSFTSTFFGMNFPELGQGSLHIWAWFAFSVPVFILALVVCFWGPILRRFKHVPRV</sequence>
<evidence type="ECO:0000313" key="6">
    <source>
        <dbReference type="EMBL" id="KAF2120274.1"/>
    </source>
</evidence>
<dbReference type="EMBL" id="ML977314">
    <property type="protein sequence ID" value="KAF2120274.1"/>
    <property type="molecule type" value="Genomic_DNA"/>
</dbReference>
<name>A0A6A5ZMQ9_9PLEO</name>
<protein>
    <submittedName>
        <fullName evidence="6">Uncharacterized protein</fullName>
    </submittedName>
</protein>
<feature type="transmembrane region" description="Helical" evidence="5">
    <location>
        <begin position="513"/>
        <end position="537"/>
    </location>
</feature>
<keyword evidence="7" id="KW-1185">Reference proteome</keyword>
<dbReference type="OrthoDB" id="3231000at2759"/>
<dbReference type="GO" id="GO:0016020">
    <property type="term" value="C:membrane"/>
    <property type="evidence" value="ECO:0007669"/>
    <property type="project" value="UniProtKB-SubCell"/>
</dbReference>
<evidence type="ECO:0000256" key="2">
    <source>
        <dbReference type="ARBA" id="ARBA00022692"/>
    </source>
</evidence>
<evidence type="ECO:0000256" key="1">
    <source>
        <dbReference type="ARBA" id="ARBA00004141"/>
    </source>
</evidence>
<dbReference type="Pfam" id="PF01544">
    <property type="entry name" value="CorA"/>
    <property type="match status" value="1"/>
</dbReference>
<evidence type="ECO:0000313" key="7">
    <source>
        <dbReference type="Proteomes" id="UP000799770"/>
    </source>
</evidence>
<keyword evidence="2 5" id="KW-0812">Transmembrane</keyword>
<keyword evidence="4 5" id="KW-0472">Membrane</keyword>
<dbReference type="InterPro" id="IPR045863">
    <property type="entry name" value="CorA_TM1_TM2"/>
</dbReference>
<feature type="transmembrane region" description="Helical" evidence="5">
    <location>
        <begin position="479"/>
        <end position="501"/>
    </location>
</feature>
<evidence type="ECO:0000256" key="3">
    <source>
        <dbReference type="ARBA" id="ARBA00022989"/>
    </source>
</evidence>
<dbReference type="Proteomes" id="UP000799770">
    <property type="component" value="Unassembled WGS sequence"/>
</dbReference>
<reference evidence="6" key="1">
    <citation type="journal article" date="2020" name="Stud. Mycol.">
        <title>101 Dothideomycetes genomes: a test case for predicting lifestyles and emergence of pathogens.</title>
        <authorList>
            <person name="Haridas S."/>
            <person name="Albert R."/>
            <person name="Binder M."/>
            <person name="Bloem J."/>
            <person name="Labutti K."/>
            <person name="Salamov A."/>
            <person name="Andreopoulos B."/>
            <person name="Baker S."/>
            <person name="Barry K."/>
            <person name="Bills G."/>
            <person name="Bluhm B."/>
            <person name="Cannon C."/>
            <person name="Castanera R."/>
            <person name="Culley D."/>
            <person name="Daum C."/>
            <person name="Ezra D."/>
            <person name="Gonzalez J."/>
            <person name="Henrissat B."/>
            <person name="Kuo A."/>
            <person name="Liang C."/>
            <person name="Lipzen A."/>
            <person name="Lutzoni F."/>
            <person name="Magnuson J."/>
            <person name="Mondo S."/>
            <person name="Nolan M."/>
            <person name="Ohm R."/>
            <person name="Pangilinan J."/>
            <person name="Park H.-J."/>
            <person name="Ramirez L."/>
            <person name="Alfaro M."/>
            <person name="Sun H."/>
            <person name="Tritt A."/>
            <person name="Yoshinaga Y."/>
            <person name="Zwiers L.-H."/>
            <person name="Turgeon B."/>
            <person name="Goodwin S."/>
            <person name="Spatafora J."/>
            <person name="Crous P."/>
            <person name="Grigoriev I."/>
        </authorList>
    </citation>
    <scope>NUCLEOTIDE SEQUENCE</scope>
    <source>
        <strain evidence="6">CBS 627.86</strain>
    </source>
</reference>
<evidence type="ECO:0000256" key="5">
    <source>
        <dbReference type="SAM" id="Phobius"/>
    </source>
</evidence>
<proteinExistence type="predicted"/>